<dbReference type="PANTHER" id="PTHR12728:SF0">
    <property type="entry name" value="RIBOSOME PRODUCTION FACTOR 2 HOMOLOG"/>
    <property type="match status" value="1"/>
</dbReference>
<reference evidence="7" key="1">
    <citation type="submission" date="2016-04" db="EMBL/GenBank/DDBJ databases">
        <authorList>
            <person name="Calderon-Fernandez G.M.Sr."/>
        </authorList>
    </citation>
    <scope>NUCLEOTIDE SEQUENCE</scope>
    <source>
        <strain evidence="7">Int1</strain>
        <tissue evidence="7">Integument</tissue>
    </source>
</reference>
<dbReference type="GO" id="GO:0000027">
    <property type="term" value="P:ribosomal large subunit assembly"/>
    <property type="evidence" value="ECO:0007669"/>
    <property type="project" value="InterPro"/>
</dbReference>
<feature type="domain" description="Brix" evidence="6">
    <location>
        <begin position="53"/>
        <end position="120"/>
    </location>
</feature>
<organism evidence="7">
    <name type="scientific">Triatoma infestans</name>
    <name type="common">Assassin bug</name>
    <dbReference type="NCBI Taxonomy" id="30076"/>
    <lineage>
        <taxon>Eukaryota</taxon>
        <taxon>Metazoa</taxon>
        <taxon>Ecdysozoa</taxon>
        <taxon>Arthropoda</taxon>
        <taxon>Hexapoda</taxon>
        <taxon>Insecta</taxon>
        <taxon>Pterygota</taxon>
        <taxon>Neoptera</taxon>
        <taxon>Paraneoptera</taxon>
        <taxon>Hemiptera</taxon>
        <taxon>Heteroptera</taxon>
        <taxon>Panheteroptera</taxon>
        <taxon>Cimicomorpha</taxon>
        <taxon>Reduviidae</taxon>
        <taxon>Triatominae</taxon>
        <taxon>Triatoma</taxon>
    </lineage>
</organism>
<evidence type="ECO:0000313" key="7">
    <source>
        <dbReference type="EMBL" id="JAS00102.1"/>
    </source>
</evidence>
<dbReference type="InterPro" id="IPR007109">
    <property type="entry name" value="Brix"/>
</dbReference>
<dbReference type="EMBL" id="GEMB01003107">
    <property type="protein sequence ID" value="JAS00102.1"/>
    <property type="molecule type" value="Transcribed_RNA"/>
</dbReference>
<feature type="non-terminal residue" evidence="7">
    <location>
        <position position="120"/>
    </location>
</feature>
<accession>A0A161MZZ7</accession>
<evidence type="ECO:0000256" key="3">
    <source>
        <dbReference type="ARBA" id="ARBA00020387"/>
    </source>
</evidence>
<keyword evidence="4" id="KW-0539">Nucleus</keyword>
<evidence type="ECO:0000256" key="1">
    <source>
        <dbReference type="ARBA" id="ARBA00004604"/>
    </source>
</evidence>
<dbReference type="Pfam" id="PF04427">
    <property type="entry name" value="Brix"/>
    <property type="match status" value="1"/>
</dbReference>
<sequence>MSEEPIRQLISKQKSKQLYFRIMAIIPRIKKPTTRKGKKFLLNRESKVIENPKQSLFLRGRKANEILTSCLKDLYHLKKPDALMLGGKHDILPFENTTHIEVFSKKYDSSLFFFWNTHKK</sequence>
<dbReference type="PROSITE" id="PS50833">
    <property type="entry name" value="BRIX"/>
    <property type="match status" value="1"/>
</dbReference>
<dbReference type="AlphaFoldDB" id="A0A161MZZ7"/>
<dbReference type="GO" id="GO:0019843">
    <property type="term" value="F:rRNA binding"/>
    <property type="evidence" value="ECO:0007669"/>
    <property type="project" value="InterPro"/>
</dbReference>
<proteinExistence type="inferred from homology"/>
<evidence type="ECO:0000256" key="5">
    <source>
        <dbReference type="ARBA" id="ARBA00030889"/>
    </source>
</evidence>
<protein>
    <recommendedName>
        <fullName evidence="3">Ribosome production factor 2 homolog</fullName>
    </recommendedName>
    <alternativeName>
        <fullName evidence="5">Ribosome biogenesis protein RPF2 homolog</fullName>
    </alternativeName>
</protein>
<name>A0A161MZZ7_TRIIF</name>
<dbReference type="GO" id="GO:0000463">
    <property type="term" value="P:maturation of LSU-rRNA from tricistronic rRNA transcript (SSU-rRNA, 5.8S rRNA, LSU-rRNA)"/>
    <property type="evidence" value="ECO:0007669"/>
    <property type="project" value="TreeGrafter"/>
</dbReference>
<comment type="similarity">
    <text evidence="2">Belongs to the RPF2 family.</text>
</comment>
<evidence type="ECO:0000259" key="6">
    <source>
        <dbReference type="PROSITE" id="PS50833"/>
    </source>
</evidence>
<dbReference type="InterPro" id="IPR039770">
    <property type="entry name" value="Rpf2"/>
</dbReference>
<reference evidence="7" key="2">
    <citation type="journal article" date="2017" name="J. Med. Entomol.">
        <title>Transcriptome Analysis of the Triatoma infestans (Hemiptera: Reduviidae) Integument.</title>
        <authorList>
            <person name="Calderon-Fernandez G.M."/>
            <person name="Moriconi D.E."/>
            <person name="Dulbecco A.B."/>
            <person name="Juarez M.P."/>
        </authorList>
    </citation>
    <scope>NUCLEOTIDE SEQUENCE</scope>
    <source>
        <strain evidence="7">Int1</strain>
        <tissue evidence="7">Integument</tissue>
    </source>
</reference>
<comment type="subcellular location">
    <subcellularLocation>
        <location evidence="1">Nucleus</location>
        <location evidence="1">Nucleolus</location>
    </subcellularLocation>
</comment>
<evidence type="ECO:0000256" key="4">
    <source>
        <dbReference type="ARBA" id="ARBA00023242"/>
    </source>
</evidence>
<dbReference type="PANTHER" id="PTHR12728">
    <property type="entry name" value="BRIX DOMAIN CONTAINING PROTEIN"/>
    <property type="match status" value="1"/>
</dbReference>
<evidence type="ECO:0000256" key="2">
    <source>
        <dbReference type="ARBA" id="ARBA00010782"/>
    </source>
</evidence>
<dbReference type="GO" id="GO:0005730">
    <property type="term" value="C:nucleolus"/>
    <property type="evidence" value="ECO:0007669"/>
    <property type="project" value="UniProtKB-SubCell"/>
</dbReference>